<dbReference type="InterPro" id="IPR013083">
    <property type="entry name" value="Znf_RING/FYVE/PHD"/>
</dbReference>
<evidence type="ECO:0000256" key="4">
    <source>
        <dbReference type="ARBA" id="ARBA00022771"/>
    </source>
</evidence>
<evidence type="ECO:0000256" key="2">
    <source>
        <dbReference type="ARBA" id="ARBA00008126"/>
    </source>
</evidence>
<sequence>MTRHAKNNTALGWFTSGEKAKLKRFYGSQKTRVGAEAVKDFDACSVCLSQAYHPVCCRNGHLFCRECILKNLLDQKLAIKQQKALFDQQQLDLEAKVEEKKAVALAEELERFDKAETTILPTSLPAVFGNGSETTSSSGSKSSSSSSSSAPSTRQQQGVVSSKAIGDVVTTDRRTATGIVNKRDKQLPCFWLPDLIPDAHKRKYQKPSSKTFCPGGSCVRTPNEEKESKTIGKHHLSRKDLIPVNFIEIGSESELQKSSTVQKKLFETGRYMCPACRKTLMNTTKTSVLRRCGHVICQLCITRFVEKSKTCVHCDRAIFSRDIIPLELGGSGFAKQGAQIEAQTYGLAFQC</sequence>
<dbReference type="PROSITE" id="PS50089">
    <property type="entry name" value="ZF_RING_2"/>
    <property type="match status" value="1"/>
</dbReference>
<evidence type="ECO:0000256" key="3">
    <source>
        <dbReference type="ARBA" id="ARBA00022723"/>
    </source>
</evidence>
<dbReference type="PROSITE" id="PS00518">
    <property type="entry name" value="ZF_RING_1"/>
    <property type="match status" value="1"/>
</dbReference>
<organism evidence="11">
    <name type="scientific">Hirondellea gigas</name>
    <dbReference type="NCBI Taxonomy" id="1518452"/>
    <lineage>
        <taxon>Eukaryota</taxon>
        <taxon>Metazoa</taxon>
        <taxon>Ecdysozoa</taxon>
        <taxon>Arthropoda</taxon>
        <taxon>Crustacea</taxon>
        <taxon>Multicrustacea</taxon>
        <taxon>Malacostraca</taxon>
        <taxon>Eumalacostraca</taxon>
        <taxon>Peracarida</taxon>
        <taxon>Amphipoda</taxon>
        <taxon>Amphilochidea</taxon>
        <taxon>Lysianassida</taxon>
        <taxon>Lysianassidira</taxon>
        <taxon>Lysianassoidea</taxon>
        <taxon>Lysianassidae</taxon>
        <taxon>Hirondellea</taxon>
    </lineage>
</organism>
<dbReference type="GO" id="GO:0005634">
    <property type="term" value="C:nucleus"/>
    <property type="evidence" value="ECO:0007669"/>
    <property type="project" value="UniProtKB-SubCell"/>
</dbReference>
<accession>A0A6A7G5B7</accession>
<evidence type="ECO:0000256" key="8">
    <source>
        <dbReference type="PROSITE-ProRule" id="PRU00175"/>
    </source>
</evidence>
<dbReference type="Pfam" id="PF04641">
    <property type="entry name" value="Rtf2"/>
    <property type="match status" value="1"/>
</dbReference>
<dbReference type="InterPro" id="IPR016818">
    <property type="entry name" value="NOSIP"/>
</dbReference>
<evidence type="ECO:0000313" key="11">
    <source>
        <dbReference type="EMBL" id="LAC25065.1"/>
    </source>
</evidence>
<keyword evidence="5" id="KW-0862">Zinc</keyword>
<dbReference type="AlphaFoldDB" id="A0A6A7G5B7"/>
<dbReference type="Gene3D" id="3.30.40.10">
    <property type="entry name" value="Zinc/RING finger domain, C3HC4 (zinc finger)"/>
    <property type="match status" value="2"/>
</dbReference>
<dbReference type="PANTHER" id="PTHR13063:SF10">
    <property type="entry name" value="NITRIC OXIDE SYNTHASE-INTERACTING PROTEIN"/>
    <property type="match status" value="1"/>
</dbReference>
<reference evidence="11" key="1">
    <citation type="submission" date="2017-11" db="EMBL/GenBank/DDBJ databases">
        <title>The sensing device of the deep-sea amphipod.</title>
        <authorList>
            <person name="Kobayashi H."/>
            <person name="Nagahama T."/>
            <person name="Arai W."/>
            <person name="Sasagawa Y."/>
            <person name="Umeda M."/>
            <person name="Hayashi T."/>
            <person name="Nikaido I."/>
            <person name="Watanabe H."/>
            <person name="Oguri K."/>
            <person name="Kitazato H."/>
            <person name="Fujioka K."/>
            <person name="Kido Y."/>
            <person name="Takami H."/>
        </authorList>
    </citation>
    <scope>NUCLEOTIDE SEQUENCE</scope>
    <source>
        <tissue evidence="11">Whole body</tissue>
    </source>
</reference>
<evidence type="ECO:0000256" key="5">
    <source>
        <dbReference type="ARBA" id="ARBA00022833"/>
    </source>
</evidence>
<feature type="domain" description="RING-type" evidence="10">
    <location>
        <begin position="273"/>
        <end position="315"/>
    </location>
</feature>
<dbReference type="InterPro" id="IPR017907">
    <property type="entry name" value="Znf_RING_CS"/>
</dbReference>
<dbReference type="InterPro" id="IPR031790">
    <property type="entry name" value="Znf-NOSIP"/>
</dbReference>
<proteinExistence type="evidence at transcript level"/>
<dbReference type="PANTHER" id="PTHR13063">
    <property type="entry name" value="ENOS INTERACTING PROTEIN"/>
    <property type="match status" value="1"/>
</dbReference>
<dbReference type="GO" id="GO:0008270">
    <property type="term" value="F:zinc ion binding"/>
    <property type="evidence" value="ECO:0007669"/>
    <property type="project" value="UniProtKB-KW"/>
</dbReference>
<evidence type="ECO:0000256" key="6">
    <source>
        <dbReference type="ARBA" id="ARBA00023242"/>
    </source>
</evidence>
<protein>
    <recommendedName>
        <fullName evidence="7">Nitric oxide synthase-interacting protein homolog</fullName>
    </recommendedName>
</protein>
<comment type="similarity">
    <text evidence="2 7">Belongs to the NOSIP family.</text>
</comment>
<dbReference type="GO" id="GO:0061630">
    <property type="term" value="F:ubiquitin protein ligase activity"/>
    <property type="evidence" value="ECO:0007669"/>
    <property type="project" value="InterPro"/>
</dbReference>
<evidence type="ECO:0000256" key="9">
    <source>
        <dbReference type="SAM" id="MobiDB-lite"/>
    </source>
</evidence>
<keyword evidence="4 8" id="KW-0863">Zinc-finger</keyword>
<dbReference type="Pfam" id="PF15906">
    <property type="entry name" value="zf-NOSIP"/>
    <property type="match status" value="1"/>
</dbReference>
<evidence type="ECO:0000256" key="7">
    <source>
        <dbReference type="PIRNR" id="PIRNR023577"/>
    </source>
</evidence>
<dbReference type="InterPro" id="IPR001841">
    <property type="entry name" value="Znf_RING"/>
</dbReference>
<feature type="region of interest" description="Disordered" evidence="9">
    <location>
        <begin position="130"/>
        <end position="166"/>
    </location>
</feature>
<keyword evidence="6 7" id="KW-0539">Nucleus</keyword>
<dbReference type="SUPFAM" id="SSF57850">
    <property type="entry name" value="RING/U-box"/>
    <property type="match status" value="2"/>
</dbReference>
<dbReference type="PIRSF" id="PIRSF023577">
    <property type="entry name" value="ENOS_interacting"/>
    <property type="match status" value="1"/>
</dbReference>
<keyword evidence="3" id="KW-0479">Metal-binding</keyword>
<comment type="subcellular location">
    <subcellularLocation>
        <location evidence="1 7">Nucleus</location>
    </subcellularLocation>
</comment>
<name>A0A6A7G5B7_9CRUS</name>
<evidence type="ECO:0000256" key="1">
    <source>
        <dbReference type="ARBA" id="ARBA00004123"/>
    </source>
</evidence>
<feature type="compositionally biased region" description="Low complexity" evidence="9">
    <location>
        <begin position="132"/>
        <end position="153"/>
    </location>
</feature>
<dbReference type="EMBL" id="IACT01005922">
    <property type="protein sequence ID" value="LAC25065.1"/>
    <property type="molecule type" value="mRNA"/>
</dbReference>
<evidence type="ECO:0000259" key="10">
    <source>
        <dbReference type="PROSITE" id="PS50089"/>
    </source>
</evidence>